<feature type="region of interest" description="Disordered" evidence="1">
    <location>
        <begin position="14"/>
        <end position="54"/>
    </location>
</feature>
<feature type="compositionally biased region" description="Polar residues" evidence="1">
    <location>
        <begin position="14"/>
        <end position="28"/>
    </location>
</feature>
<dbReference type="SUPFAM" id="SSF53098">
    <property type="entry name" value="Ribonuclease H-like"/>
    <property type="match status" value="1"/>
</dbReference>
<feature type="domain" description="HAT C-terminal dimerisation" evidence="2">
    <location>
        <begin position="71"/>
        <end position="151"/>
    </location>
</feature>
<reference evidence="3" key="1">
    <citation type="submission" date="2016-05" db="EMBL/GenBank/DDBJ databases">
        <authorList>
            <person name="Lavstsen T."/>
            <person name="Jespersen J.S."/>
        </authorList>
    </citation>
    <scope>NUCLEOTIDE SEQUENCE</scope>
    <source>
        <tissue evidence="3">Brain</tissue>
    </source>
</reference>
<dbReference type="InterPro" id="IPR008906">
    <property type="entry name" value="HATC_C_dom"/>
</dbReference>
<organism evidence="3">
    <name type="scientific">Iconisemion striatum</name>
    <dbReference type="NCBI Taxonomy" id="60296"/>
    <lineage>
        <taxon>Eukaryota</taxon>
        <taxon>Metazoa</taxon>
        <taxon>Chordata</taxon>
        <taxon>Craniata</taxon>
        <taxon>Vertebrata</taxon>
        <taxon>Euteleostomi</taxon>
        <taxon>Actinopterygii</taxon>
        <taxon>Neopterygii</taxon>
        <taxon>Teleostei</taxon>
        <taxon>Neoteleostei</taxon>
        <taxon>Acanthomorphata</taxon>
        <taxon>Ovalentaria</taxon>
        <taxon>Atherinomorphae</taxon>
        <taxon>Cyprinodontiformes</taxon>
        <taxon>Nothobranchiidae</taxon>
        <taxon>Iconisemion</taxon>
    </lineage>
</organism>
<dbReference type="InterPro" id="IPR052035">
    <property type="entry name" value="ZnF_BED_domain_contain"/>
</dbReference>
<dbReference type="InterPro" id="IPR012337">
    <property type="entry name" value="RNaseH-like_sf"/>
</dbReference>
<dbReference type="EMBL" id="HADW01009092">
    <property type="protein sequence ID" value="SBP10492.1"/>
    <property type="molecule type" value="Transcribed_RNA"/>
</dbReference>
<gene>
    <name evidence="3" type="primary">CT583712.1</name>
</gene>
<protein>
    <recommendedName>
        <fullName evidence="2">HAT C-terminal dimerisation domain-containing protein</fullName>
    </recommendedName>
</protein>
<sequence>MTKAAAEIQTLLETQAVSATESPPSHASTGAAGEVQREPKRSKRTPSSFFKKASAQPGLATLTNREVIEIELKSYLQALDVEGEVDPLEWWQLHQANFPRVASLAKKYLSIPAMSAPSDRAFSTSGNIVKYHRYALKPETVDKLVFLANNL</sequence>
<dbReference type="Pfam" id="PF05699">
    <property type="entry name" value="Dimer_Tnp_hAT"/>
    <property type="match status" value="1"/>
</dbReference>
<evidence type="ECO:0000256" key="1">
    <source>
        <dbReference type="SAM" id="MobiDB-lite"/>
    </source>
</evidence>
<proteinExistence type="predicted"/>
<evidence type="ECO:0000259" key="2">
    <source>
        <dbReference type="Pfam" id="PF05699"/>
    </source>
</evidence>
<dbReference type="PANTHER" id="PTHR46481">
    <property type="entry name" value="ZINC FINGER BED DOMAIN-CONTAINING PROTEIN 4"/>
    <property type="match status" value="1"/>
</dbReference>
<dbReference type="PANTHER" id="PTHR46481:SF9">
    <property type="entry name" value="ZINC FINGER BED DOMAIN-CONTAINING PROTEIN 1-LIKE"/>
    <property type="match status" value="1"/>
</dbReference>
<dbReference type="AlphaFoldDB" id="A0A1A7WX42"/>
<accession>A0A1A7WX42</accession>
<name>A0A1A7WX42_9TELE</name>
<reference evidence="3" key="2">
    <citation type="submission" date="2016-06" db="EMBL/GenBank/DDBJ databases">
        <title>The genome of a short-lived fish provides insights into sex chromosome evolution and the genetic control of aging.</title>
        <authorList>
            <person name="Reichwald K."/>
            <person name="Felder M."/>
            <person name="Petzold A."/>
            <person name="Koch P."/>
            <person name="Groth M."/>
            <person name="Platzer M."/>
        </authorList>
    </citation>
    <scope>NUCLEOTIDE SEQUENCE</scope>
    <source>
        <tissue evidence="3">Brain</tissue>
    </source>
</reference>
<evidence type="ECO:0000313" key="3">
    <source>
        <dbReference type="EMBL" id="SBP10492.1"/>
    </source>
</evidence>
<dbReference type="GO" id="GO:0046983">
    <property type="term" value="F:protein dimerization activity"/>
    <property type="evidence" value="ECO:0007669"/>
    <property type="project" value="InterPro"/>
</dbReference>